<evidence type="ECO:0000313" key="3">
    <source>
        <dbReference type="Proteomes" id="UP000652761"/>
    </source>
</evidence>
<evidence type="ECO:0000313" key="2">
    <source>
        <dbReference type="EMBL" id="MQL68845.1"/>
    </source>
</evidence>
<feature type="compositionally biased region" description="Polar residues" evidence="1">
    <location>
        <begin position="120"/>
        <end position="130"/>
    </location>
</feature>
<organism evidence="2 3">
    <name type="scientific">Colocasia esculenta</name>
    <name type="common">Wild taro</name>
    <name type="synonym">Arum esculentum</name>
    <dbReference type="NCBI Taxonomy" id="4460"/>
    <lineage>
        <taxon>Eukaryota</taxon>
        <taxon>Viridiplantae</taxon>
        <taxon>Streptophyta</taxon>
        <taxon>Embryophyta</taxon>
        <taxon>Tracheophyta</taxon>
        <taxon>Spermatophyta</taxon>
        <taxon>Magnoliopsida</taxon>
        <taxon>Liliopsida</taxon>
        <taxon>Araceae</taxon>
        <taxon>Aroideae</taxon>
        <taxon>Colocasieae</taxon>
        <taxon>Colocasia</taxon>
    </lineage>
</organism>
<gene>
    <name evidence="2" type="ORF">Taro_001133</name>
</gene>
<feature type="compositionally biased region" description="Basic residues" evidence="1">
    <location>
        <begin position="292"/>
        <end position="301"/>
    </location>
</feature>
<feature type="compositionally biased region" description="Low complexity" evidence="1">
    <location>
        <begin position="328"/>
        <end position="341"/>
    </location>
</feature>
<feature type="region of interest" description="Disordered" evidence="1">
    <location>
        <begin position="286"/>
        <end position="341"/>
    </location>
</feature>
<proteinExistence type="predicted"/>
<protein>
    <submittedName>
        <fullName evidence="2">Uncharacterized protein</fullName>
    </submittedName>
</protein>
<sequence>MQNASGEEELRLGAISTSFGAQELLPMTPASKNKHFYAKVCRHTHQWCRHINTDSKEICVKMLRLCRHMSRVCRHKLKLFRFQPTQVDTLSEQVDTGSRSQNRLFEELGQQVDTLSEQVDTRPSSQNSQFEELGQQVDTLKSRSTRDSLPRTALLISGTVCRHYHQGRLCRHNPLSCRHTTPVKSTHPSSCVDTAFLPDPFQNSRVHLNSLLFLRGSVPLHPFFEHQVDPTAPFHSFPARFPPKFSLNRIKPSSPLHSSISSPNSTPIAPWSTSWVPAVAQDQRPLQGQFRQRFRASKRGRTSTSDRGDNVSNPSPVSPGHSFENPEESSSSSSESQPDIPSESVSAAKLILKPRILDLSDIQLADSLPEIQTYFSFQSWIPFISEFQVCYPRLVREFYKNLTCTDEGYESKVKGIAIDMPTAVAASIFKVPDEGADYHEFEFNLHEAYSILTGLPADESDPKQTYVTRFNAKGHPPHFDHNNYPSRWWEG</sequence>
<comment type="caution">
    <text evidence="2">The sequence shown here is derived from an EMBL/GenBank/DDBJ whole genome shotgun (WGS) entry which is preliminary data.</text>
</comment>
<evidence type="ECO:0000256" key="1">
    <source>
        <dbReference type="SAM" id="MobiDB-lite"/>
    </source>
</evidence>
<dbReference type="Proteomes" id="UP000652761">
    <property type="component" value="Unassembled WGS sequence"/>
</dbReference>
<keyword evidence="3" id="KW-1185">Reference proteome</keyword>
<feature type="region of interest" description="Disordered" evidence="1">
    <location>
        <begin position="120"/>
        <end position="145"/>
    </location>
</feature>
<dbReference type="AlphaFoldDB" id="A0A843TCQ2"/>
<name>A0A843TCQ2_COLES</name>
<dbReference type="EMBL" id="NMUH01000023">
    <property type="protein sequence ID" value="MQL68845.1"/>
    <property type="molecule type" value="Genomic_DNA"/>
</dbReference>
<reference evidence="2" key="1">
    <citation type="submission" date="2017-07" db="EMBL/GenBank/DDBJ databases">
        <title>Taro Niue Genome Assembly and Annotation.</title>
        <authorList>
            <person name="Atibalentja N."/>
            <person name="Keating K."/>
            <person name="Fields C.J."/>
        </authorList>
    </citation>
    <scope>NUCLEOTIDE SEQUENCE</scope>
    <source>
        <strain evidence="2">Niue_2</strain>
        <tissue evidence="2">Leaf</tissue>
    </source>
</reference>
<accession>A0A843TCQ2</accession>